<keyword evidence="6" id="KW-1185">Reference proteome</keyword>
<evidence type="ECO:0000256" key="1">
    <source>
        <dbReference type="ARBA" id="ARBA00022723"/>
    </source>
</evidence>
<sequence length="540" mass="61552">MRTSWLSALLIGSATAQVPNEEPDYSIDHPYTEPAKPNGLAIEKPNFILFMPDQLRYDAVGIFGNDLIKTPNIDAFAREGTRFTNTYTQASVCSQSRCSIFTGQYPHVSGHRMLENLLKPWEPNVFRSLKEAGYHVAYLAPRGDFYADNATELSVNEYGFLTSQTLPAFSSPPYQPDRDDVLNRVFYKGERNATQALDYDEAMVRGALQWLERPPQDKPWVLFLPLLFPHCPFTVEEPFFSMYDRDEMPLPVDREAMSGYQPRFIDTIHSAYGLDRATPELWREVKATYYGMISRLDSQFGRIVNATKDRGLWNSTVTMFFTDHGEFLGDYGLIEKWPSAVNEQLTHEPLIVGGAGLPDGGHVYDEMAEMVDLVPTMLQLASVNESYMHFGKSLVDAMHAAGRGEVLPHKAYAYTEGGFLLSEEPLLEQGPFPYDIKTALQHNDTALVGKSVAVRDKEWTYVYRLYEPDELYFRRNDSYEVDNLAASPDHQHVRAKMRETVLQWMMETSDVIPWYKDQRAPDVNLPSPYEQYLGRGDGEL</sequence>
<dbReference type="Gene3D" id="3.40.720.10">
    <property type="entry name" value="Alkaline Phosphatase, subunit A"/>
    <property type="match status" value="1"/>
</dbReference>
<organism evidence="5 6">
    <name type="scientific">Diplodia corticola</name>
    <dbReference type="NCBI Taxonomy" id="236234"/>
    <lineage>
        <taxon>Eukaryota</taxon>
        <taxon>Fungi</taxon>
        <taxon>Dikarya</taxon>
        <taxon>Ascomycota</taxon>
        <taxon>Pezizomycotina</taxon>
        <taxon>Dothideomycetes</taxon>
        <taxon>Dothideomycetes incertae sedis</taxon>
        <taxon>Botryosphaeriales</taxon>
        <taxon>Botryosphaeriaceae</taxon>
        <taxon>Diplodia</taxon>
    </lineage>
</organism>
<dbReference type="Pfam" id="PF00884">
    <property type="entry name" value="Sulfatase"/>
    <property type="match status" value="1"/>
</dbReference>
<dbReference type="GeneID" id="31015974"/>
<dbReference type="GO" id="GO:0005737">
    <property type="term" value="C:cytoplasm"/>
    <property type="evidence" value="ECO:0007669"/>
    <property type="project" value="TreeGrafter"/>
</dbReference>
<dbReference type="GO" id="GO:0004423">
    <property type="term" value="F:iduronate-2-sulfatase activity"/>
    <property type="evidence" value="ECO:0007669"/>
    <property type="project" value="TreeGrafter"/>
</dbReference>
<dbReference type="RefSeq" id="XP_020134279.1">
    <property type="nucleotide sequence ID" value="XM_020275713.1"/>
</dbReference>
<dbReference type="CDD" id="cd16150">
    <property type="entry name" value="sulfatase_like"/>
    <property type="match status" value="1"/>
</dbReference>
<proteinExistence type="predicted"/>
<dbReference type="PANTHER" id="PTHR45953">
    <property type="entry name" value="IDURONATE 2-SULFATASE"/>
    <property type="match status" value="1"/>
</dbReference>
<dbReference type="AlphaFoldDB" id="A0A1J9SFT1"/>
<accession>A0A1J9SFT1</accession>
<dbReference type="OrthoDB" id="103349at2759"/>
<dbReference type="EMBL" id="MNUE01000004">
    <property type="protein sequence ID" value="OJD38668.1"/>
    <property type="molecule type" value="Genomic_DNA"/>
</dbReference>
<keyword evidence="1" id="KW-0479">Metal-binding</keyword>
<keyword evidence="2" id="KW-0378">Hydrolase</keyword>
<comment type="caution">
    <text evidence="5">The sequence shown here is derived from an EMBL/GenBank/DDBJ whole genome shotgun (WGS) entry which is preliminary data.</text>
</comment>
<dbReference type="GO" id="GO:0046872">
    <property type="term" value="F:metal ion binding"/>
    <property type="evidence" value="ECO:0007669"/>
    <property type="project" value="UniProtKB-KW"/>
</dbReference>
<evidence type="ECO:0000313" key="5">
    <source>
        <dbReference type="EMBL" id="OJD38668.1"/>
    </source>
</evidence>
<dbReference type="Proteomes" id="UP000183809">
    <property type="component" value="Unassembled WGS sequence"/>
</dbReference>
<evidence type="ECO:0000313" key="6">
    <source>
        <dbReference type="Proteomes" id="UP000183809"/>
    </source>
</evidence>
<feature type="domain" description="Sulfatase N-terminal" evidence="4">
    <location>
        <begin position="45"/>
        <end position="382"/>
    </location>
</feature>
<reference evidence="5 6" key="1">
    <citation type="submission" date="2016-10" db="EMBL/GenBank/DDBJ databases">
        <title>Proteomics and genomics reveal pathogen-plant mechanisms compatible with a hemibiotrophic lifestyle of Diplodia corticola.</title>
        <authorList>
            <person name="Fernandes I."/>
            <person name="De Jonge R."/>
            <person name="Van De Peer Y."/>
            <person name="Devreese B."/>
            <person name="Alves A."/>
            <person name="Esteves A.C."/>
        </authorList>
    </citation>
    <scope>NUCLEOTIDE SEQUENCE [LARGE SCALE GENOMIC DNA]</scope>
    <source>
        <strain evidence="5 6">CBS 112549</strain>
    </source>
</reference>
<feature type="signal peptide" evidence="3">
    <location>
        <begin position="1"/>
        <end position="16"/>
    </location>
</feature>
<evidence type="ECO:0000256" key="2">
    <source>
        <dbReference type="ARBA" id="ARBA00022801"/>
    </source>
</evidence>
<evidence type="ECO:0000259" key="4">
    <source>
        <dbReference type="Pfam" id="PF00884"/>
    </source>
</evidence>
<dbReference type="SUPFAM" id="SSF53649">
    <property type="entry name" value="Alkaline phosphatase-like"/>
    <property type="match status" value="1"/>
</dbReference>
<dbReference type="InterPro" id="IPR000917">
    <property type="entry name" value="Sulfatase_N"/>
</dbReference>
<evidence type="ECO:0000256" key="3">
    <source>
        <dbReference type="SAM" id="SignalP"/>
    </source>
</evidence>
<dbReference type="STRING" id="236234.A0A1J9SFT1"/>
<name>A0A1J9SFT1_9PEZI</name>
<dbReference type="InterPro" id="IPR017850">
    <property type="entry name" value="Alkaline_phosphatase_core_sf"/>
</dbReference>
<protein>
    <submittedName>
        <fullName evidence="5">Sulfatase</fullName>
    </submittedName>
</protein>
<keyword evidence="3" id="KW-0732">Signal</keyword>
<dbReference type="PANTHER" id="PTHR45953:SF1">
    <property type="entry name" value="IDURONATE 2-SULFATASE"/>
    <property type="match status" value="1"/>
</dbReference>
<gene>
    <name evidence="5" type="ORF">BKCO1_40005</name>
</gene>
<feature type="chain" id="PRO_5012905039" evidence="3">
    <location>
        <begin position="17"/>
        <end position="540"/>
    </location>
</feature>